<feature type="region of interest" description="Disordered" evidence="1">
    <location>
        <begin position="17"/>
        <end position="72"/>
    </location>
</feature>
<evidence type="ECO:0000256" key="1">
    <source>
        <dbReference type="SAM" id="MobiDB-lite"/>
    </source>
</evidence>
<keyword evidence="3" id="KW-1185">Reference proteome</keyword>
<dbReference type="Proteomes" id="UP000059680">
    <property type="component" value="Chromosome 3"/>
</dbReference>
<feature type="compositionally biased region" description="Acidic residues" evidence="1">
    <location>
        <begin position="56"/>
        <end position="65"/>
    </location>
</feature>
<reference evidence="2 3" key="2">
    <citation type="journal article" date="2013" name="Plant Cell Physiol.">
        <title>Rice Annotation Project Database (RAP-DB): an integrative and interactive database for rice genomics.</title>
        <authorList>
            <person name="Sakai H."/>
            <person name="Lee S.S."/>
            <person name="Tanaka T."/>
            <person name="Numa H."/>
            <person name="Kim J."/>
            <person name="Kawahara Y."/>
            <person name="Wakimoto H."/>
            <person name="Yang C.C."/>
            <person name="Iwamoto M."/>
            <person name="Abe T."/>
            <person name="Yamada Y."/>
            <person name="Muto A."/>
            <person name="Inokuchi H."/>
            <person name="Ikemura T."/>
            <person name="Matsumoto T."/>
            <person name="Sasaki T."/>
            <person name="Itoh T."/>
        </authorList>
    </citation>
    <scope>NUCLEOTIDE SEQUENCE [LARGE SCALE GENOMIC DNA]</scope>
    <source>
        <strain evidence="3">cv. Nipponbare</strain>
    </source>
</reference>
<evidence type="ECO:0000313" key="2">
    <source>
        <dbReference type="EMBL" id="BAS82513.1"/>
    </source>
</evidence>
<reference evidence="3" key="1">
    <citation type="journal article" date="2005" name="Nature">
        <title>The map-based sequence of the rice genome.</title>
        <authorList>
            <consortium name="International rice genome sequencing project (IRGSP)"/>
            <person name="Matsumoto T."/>
            <person name="Wu J."/>
            <person name="Kanamori H."/>
            <person name="Katayose Y."/>
            <person name="Fujisawa M."/>
            <person name="Namiki N."/>
            <person name="Mizuno H."/>
            <person name="Yamamoto K."/>
            <person name="Antonio B.A."/>
            <person name="Baba T."/>
            <person name="Sakata K."/>
            <person name="Nagamura Y."/>
            <person name="Aoki H."/>
            <person name="Arikawa K."/>
            <person name="Arita K."/>
            <person name="Bito T."/>
            <person name="Chiden Y."/>
            <person name="Fujitsuka N."/>
            <person name="Fukunaka R."/>
            <person name="Hamada M."/>
            <person name="Harada C."/>
            <person name="Hayashi A."/>
            <person name="Hijishita S."/>
            <person name="Honda M."/>
            <person name="Hosokawa S."/>
            <person name="Ichikawa Y."/>
            <person name="Idonuma A."/>
            <person name="Iijima M."/>
            <person name="Ikeda M."/>
            <person name="Ikeno M."/>
            <person name="Ito K."/>
            <person name="Ito S."/>
            <person name="Ito T."/>
            <person name="Ito Y."/>
            <person name="Ito Y."/>
            <person name="Iwabuchi A."/>
            <person name="Kamiya K."/>
            <person name="Karasawa W."/>
            <person name="Kurita K."/>
            <person name="Katagiri S."/>
            <person name="Kikuta A."/>
            <person name="Kobayashi H."/>
            <person name="Kobayashi N."/>
            <person name="Machita K."/>
            <person name="Maehara T."/>
            <person name="Masukawa M."/>
            <person name="Mizubayashi T."/>
            <person name="Mukai Y."/>
            <person name="Nagasaki H."/>
            <person name="Nagata Y."/>
            <person name="Naito S."/>
            <person name="Nakashima M."/>
            <person name="Nakama Y."/>
            <person name="Nakamichi Y."/>
            <person name="Nakamura M."/>
            <person name="Meguro A."/>
            <person name="Negishi M."/>
            <person name="Ohta I."/>
            <person name="Ohta T."/>
            <person name="Okamoto M."/>
            <person name="Ono N."/>
            <person name="Saji S."/>
            <person name="Sakaguchi M."/>
            <person name="Sakai K."/>
            <person name="Shibata M."/>
            <person name="Shimokawa T."/>
            <person name="Song J."/>
            <person name="Takazaki Y."/>
            <person name="Terasawa K."/>
            <person name="Tsugane M."/>
            <person name="Tsuji K."/>
            <person name="Ueda S."/>
            <person name="Waki K."/>
            <person name="Yamagata H."/>
            <person name="Yamamoto M."/>
            <person name="Yamamoto S."/>
            <person name="Yamane H."/>
            <person name="Yoshiki S."/>
            <person name="Yoshihara R."/>
            <person name="Yukawa K."/>
            <person name="Zhong H."/>
            <person name="Yano M."/>
            <person name="Yuan Q."/>
            <person name="Ouyang S."/>
            <person name="Liu J."/>
            <person name="Jones K.M."/>
            <person name="Gansberger K."/>
            <person name="Moffat K."/>
            <person name="Hill J."/>
            <person name="Bera J."/>
            <person name="Fadrosh D."/>
            <person name="Jin S."/>
            <person name="Johri S."/>
            <person name="Kim M."/>
            <person name="Overton L."/>
            <person name="Reardon M."/>
            <person name="Tsitrin T."/>
            <person name="Vuong H."/>
            <person name="Weaver B."/>
            <person name="Ciecko A."/>
            <person name="Tallon L."/>
            <person name="Jackson J."/>
            <person name="Pai G."/>
            <person name="Aken S.V."/>
            <person name="Utterback T."/>
            <person name="Reidmuller S."/>
            <person name="Feldblyum T."/>
            <person name="Hsiao J."/>
            <person name="Zismann V."/>
            <person name="Iobst S."/>
            <person name="de Vazeille A.R."/>
            <person name="Buell C.R."/>
            <person name="Ying K."/>
            <person name="Li Y."/>
            <person name="Lu T."/>
            <person name="Huang Y."/>
            <person name="Zhao Q."/>
            <person name="Feng Q."/>
            <person name="Zhang L."/>
            <person name="Zhu J."/>
            <person name="Weng Q."/>
            <person name="Mu J."/>
            <person name="Lu Y."/>
            <person name="Fan D."/>
            <person name="Liu Y."/>
            <person name="Guan J."/>
            <person name="Zhang Y."/>
            <person name="Yu S."/>
            <person name="Liu X."/>
            <person name="Zhang Y."/>
            <person name="Hong G."/>
            <person name="Han B."/>
            <person name="Choisne N."/>
            <person name="Demange N."/>
            <person name="Orjeda G."/>
            <person name="Samain S."/>
            <person name="Cattolico L."/>
            <person name="Pelletier E."/>
            <person name="Couloux A."/>
            <person name="Segurens B."/>
            <person name="Wincker P."/>
            <person name="D'Hont A."/>
            <person name="Scarpelli C."/>
            <person name="Weissenbach J."/>
            <person name="Salanoubat M."/>
            <person name="Quetier F."/>
            <person name="Yu Y."/>
            <person name="Kim H.R."/>
            <person name="Rambo T."/>
            <person name="Currie J."/>
            <person name="Collura K."/>
            <person name="Luo M."/>
            <person name="Yang T."/>
            <person name="Ammiraju J.S.S."/>
            <person name="Engler F."/>
            <person name="Soderlund C."/>
            <person name="Wing R.A."/>
            <person name="Palmer L.E."/>
            <person name="de la Bastide M."/>
            <person name="Spiegel L."/>
            <person name="Nascimento L."/>
            <person name="Zutavern T."/>
            <person name="O'Shaughnessy A."/>
            <person name="Dike S."/>
            <person name="Dedhia N."/>
            <person name="Preston R."/>
            <person name="Balija V."/>
            <person name="McCombie W.R."/>
            <person name="Chow T."/>
            <person name="Chen H."/>
            <person name="Chung M."/>
            <person name="Chen C."/>
            <person name="Shaw J."/>
            <person name="Wu H."/>
            <person name="Hsiao K."/>
            <person name="Chao Y."/>
            <person name="Chu M."/>
            <person name="Cheng C."/>
            <person name="Hour A."/>
            <person name="Lee P."/>
            <person name="Lin S."/>
            <person name="Lin Y."/>
            <person name="Liou J."/>
            <person name="Liu S."/>
            <person name="Hsing Y."/>
            <person name="Raghuvanshi S."/>
            <person name="Mohanty A."/>
            <person name="Bharti A.K."/>
            <person name="Gaur A."/>
            <person name="Gupta V."/>
            <person name="Kumar D."/>
            <person name="Ravi V."/>
            <person name="Vij S."/>
            <person name="Kapur A."/>
            <person name="Khurana P."/>
            <person name="Khurana P."/>
            <person name="Khurana J.P."/>
            <person name="Tyagi A.K."/>
            <person name="Gaikwad K."/>
            <person name="Singh A."/>
            <person name="Dalal V."/>
            <person name="Srivastava S."/>
            <person name="Dixit A."/>
            <person name="Pal A.K."/>
            <person name="Ghazi I.A."/>
            <person name="Yadav M."/>
            <person name="Pandit A."/>
            <person name="Bhargava A."/>
            <person name="Sureshbabu K."/>
            <person name="Batra K."/>
            <person name="Sharma T.R."/>
            <person name="Mohapatra T."/>
            <person name="Singh N.K."/>
            <person name="Messing J."/>
            <person name="Nelson A.B."/>
            <person name="Fuks G."/>
            <person name="Kavchok S."/>
            <person name="Keizer G."/>
            <person name="Linton E."/>
            <person name="Llaca V."/>
            <person name="Song R."/>
            <person name="Tanyolac B."/>
            <person name="Young S."/>
            <person name="Ho-Il K."/>
            <person name="Hahn J.H."/>
            <person name="Sangsakoo G."/>
            <person name="Vanavichit A."/>
            <person name="de Mattos Luiz.A.T."/>
            <person name="Zimmer P.D."/>
            <person name="Malone G."/>
            <person name="Dellagostin O."/>
            <person name="de Oliveira A.C."/>
            <person name="Bevan M."/>
            <person name="Bancroft I."/>
            <person name="Minx P."/>
            <person name="Cordum H."/>
            <person name="Wilson R."/>
            <person name="Cheng Z."/>
            <person name="Jin W."/>
            <person name="Jiang J."/>
            <person name="Leong S.A."/>
            <person name="Iwama H."/>
            <person name="Gojobori T."/>
            <person name="Itoh T."/>
            <person name="Niimura Y."/>
            <person name="Fujii Y."/>
            <person name="Habara T."/>
            <person name="Sakai H."/>
            <person name="Sato Y."/>
            <person name="Wilson G."/>
            <person name="Kumar K."/>
            <person name="McCouch S."/>
            <person name="Juretic N."/>
            <person name="Hoen D."/>
            <person name="Wright S."/>
            <person name="Bruskiewich R."/>
            <person name="Bureau T."/>
            <person name="Miyao A."/>
            <person name="Hirochika H."/>
            <person name="Nishikawa T."/>
            <person name="Kadowaki K."/>
            <person name="Sugiura M."/>
            <person name="Burr B."/>
            <person name="Sasaki T."/>
        </authorList>
    </citation>
    <scope>NUCLEOTIDE SEQUENCE [LARGE SCALE GENOMIC DNA]</scope>
    <source>
        <strain evidence="3">cv. Nipponbare</strain>
    </source>
</reference>
<sequence>MGRLIDVLCRENSFLPRISDGVHDGNGSGNVDHPPDRNADFRDHDRQRNHNTVEQEGQDGSDDPPYEEKAVE</sequence>
<accession>A0A0N7KGN5</accession>
<evidence type="ECO:0000313" key="3">
    <source>
        <dbReference type="Proteomes" id="UP000059680"/>
    </source>
</evidence>
<dbReference type="AlphaFoldDB" id="A0A0N7KGN5"/>
<dbReference type="InParanoid" id="A0A0N7KGN5"/>
<dbReference type="EMBL" id="AP014959">
    <property type="protein sequence ID" value="BAS82513.1"/>
    <property type="molecule type" value="Genomic_DNA"/>
</dbReference>
<reference evidence="2 3" key="3">
    <citation type="journal article" date="2013" name="Rice">
        <title>Improvement of the Oryza sativa Nipponbare reference genome using next generation sequence and optical map data.</title>
        <authorList>
            <person name="Kawahara Y."/>
            <person name="de la Bastide M."/>
            <person name="Hamilton J.P."/>
            <person name="Kanamori H."/>
            <person name="McCombie W.R."/>
            <person name="Ouyang S."/>
            <person name="Schwartz D.C."/>
            <person name="Tanaka T."/>
            <person name="Wu J."/>
            <person name="Zhou S."/>
            <person name="Childs K.L."/>
            <person name="Davidson R.M."/>
            <person name="Lin H."/>
            <person name="Quesada-Ocampo L."/>
            <person name="Vaillancourt B."/>
            <person name="Sakai H."/>
            <person name="Lee S.S."/>
            <person name="Kim J."/>
            <person name="Numa H."/>
            <person name="Itoh T."/>
            <person name="Buell C.R."/>
            <person name="Matsumoto T."/>
        </authorList>
    </citation>
    <scope>NUCLEOTIDE SEQUENCE [LARGE SCALE GENOMIC DNA]</scope>
    <source>
        <strain evidence="3">cv. Nipponbare</strain>
    </source>
</reference>
<dbReference type="PaxDb" id="39947-A0A0N7KGN5"/>
<organism evidence="2 3">
    <name type="scientific">Oryza sativa subsp. japonica</name>
    <name type="common">Rice</name>
    <dbReference type="NCBI Taxonomy" id="39947"/>
    <lineage>
        <taxon>Eukaryota</taxon>
        <taxon>Viridiplantae</taxon>
        <taxon>Streptophyta</taxon>
        <taxon>Embryophyta</taxon>
        <taxon>Tracheophyta</taxon>
        <taxon>Spermatophyta</taxon>
        <taxon>Magnoliopsida</taxon>
        <taxon>Liliopsida</taxon>
        <taxon>Poales</taxon>
        <taxon>Poaceae</taxon>
        <taxon>BOP clade</taxon>
        <taxon>Oryzoideae</taxon>
        <taxon>Oryzeae</taxon>
        <taxon>Oryzinae</taxon>
        <taxon>Oryza</taxon>
        <taxon>Oryza sativa</taxon>
    </lineage>
</organism>
<feature type="compositionally biased region" description="Basic and acidic residues" evidence="1">
    <location>
        <begin position="33"/>
        <end position="53"/>
    </location>
</feature>
<gene>
    <name evidence="2" type="ordered locus">Os03g0169550</name>
    <name evidence="2" type="ORF">OSNPB_030169550</name>
</gene>
<name>A0A0N7KGN5_ORYSJ</name>
<proteinExistence type="predicted"/>
<dbReference type="Gramene" id="Os03t0169550-00">
    <property type="protein sequence ID" value="Os03t0169550-00"/>
    <property type="gene ID" value="Os03g0169550"/>
</dbReference>
<protein>
    <submittedName>
        <fullName evidence="2">Os03g0169550 protein</fullName>
    </submittedName>
</protein>